<evidence type="ECO:0000256" key="5">
    <source>
        <dbReference type="ARBA" id="ARBA00022989"/>
    </source>
</evidence>
<name>A0AAV2C9Q9_9ROSI</name>
<sequence length="518" mass="58615">MAKSPVADRNNVIRPPTTKAKSNNNSTKHRMAKLAIFLFTISATALFFYLSEIQSLHLRSPPSSWFSDLIHTNASSSSSAVVTTGDQQADDEEHRLIIDSMTEKLRQSVTFLPLKDLRYSPVPLEGHTWFMSSLFDFQDEDGGVQYQEFPFVSDPAKGNSLGRLLCLKGRDTHDGSWNYYALAWKEALPVNATLMKGLTFVSYNHYDYGNIWHGLSSLVPFVAWHRAHRCGDSSFPDRWVLYHWGELRLGMGLWLQTLTEAIFGGEGPPRVEGFEGIGEDQPVCFEKAVVMRHNEGGMSRERRIETYDLMRCKARVHCNVTLDRRSTDDQGVPVIGMTLFLRTGARSFRNESAVIRVFREECGKVDGCRMQVAYSNNLTFCEQVKLMSSTDILVSPHGAQLTNMFLMDKNSSVMEFFPKGWLKVAGVGQFVYHWIASWSGMNHRGAWRDPDGNNCPFPEDDRRCMSVFKDGTIGVNETHFSQWAQSVLGEMKARKLEDAKMTVNGNNFEHVPKTCHCG</sequence>
<evidence type="ECO:0000313" key="12">
    <source>
        <dbReference type="Proteomes" id="UP001497516"/>
    </source>
</evidence>
<protein>
    <recommendedName>
        <fullName evidence="10">Glycosyltransferase 61 catalytic domain-containing protein</fullName>
    </recommendedName>
</protein>
<gene>
    <name evidence="11" type="ORF">LTRI10_LOCUS585</name>
</gene>
<evidence type="ECO:0000256" key="9">
    <source>
        <dbReference type="SAM" id="Phobius"/>
    </source>
</evidence>
<dbReference type="GO" id="GO:0016763">
    <property type="term" value="F:pentosyltransferase activity"/>
    <property type="evidence" value="ECO:0007669"/>
    <property type="project" value="UniProtKB-ARBA"/>
</dbReference>
<keyword evidence="4 9" id="KW-0812">Transmembrane</keyword>
<dbReference type="InterPro" id="IPR049625">
    <property type="entry name" value="Glyco_transf_61_cat"/>
</dbReference>
<reference evidence="11 12" key="1">
    <citation type="submission" date="2024-04" db="EMBL/GenBank/DDBJ databases">
        <authorList>
            <person name="Fracassetti M."/>
        </authorList>
    </citation>
    <scope>NUCLEOTIDE SEQUENCE [LARGE SCALE GENOMIC DNA]</scope>
</reference>
<keyword evidence="2" id="KW-0328">Glycosyltransferase</keyword>
<dbReference type="GO" id="GO:0000139">
    <property type="term" value="C:Golgi membrane"/>
    <property type="evidence" value="ECO:0007669"/>
    <property type="project" value="UniProtKB-SubCell"/>
</dbReference>
<dbReference type="EMBL" id="OZ034813">
    <property type="protein sequence ID" value="CAL1352626.1"/>
    <property type="molecule type" value="Genomic_DNA"/>
</dbReference>
<evidence type="ECO:0000256" key="1">
    <source>
        <dbReference type="ARBA" id="ARBA00004323"/>
    </source>
</evidence>
<evidence type="ECO:0000256" key="4">
    <source>
        <dbReference type="ARBA" id="ARBA00022692"/>
    </source>
</evidence>
<evidence type="ECO:0000256" key="8">
    <source>
        <dbReference type="SAM" id="MobiDB-lite"/>
    </source>
</evidence>
<proteinExistence type="predicted"/>
<feature type="region of interest" description="Disordered" evidence="8">
    <location>
        <begin position="1"/>
        <end position="26"/>
    </location>
</feature>
<feature type="domain" description="Glycosyltransferase 61 catalytic" evidence="10">
    <location>
        <begin position="327"/>
        <end position="414"/>
    </location>
</feature>
<feature type="transmembrane region" description="Helical" evidence="9">
    <location>
        <begin position="31"/>
        <end position="50"/>
    </location>
</feature>
<keyword evidence="12" id="KW-1185">Reference proteome</keyword>
<dbReference type="PANTHER" id="PTHR20961:SF38">
    <property type="entry name" value="PROTEIN O-LINKED-MANNOSE BETA-1,4-N-ACETYLGLUCOSAMINYLTRANSFERASE 2"/>
    <property type="match status" value="1"/>
</dbReference>
<accession>A0AAV2C9Q9</accession>
<dbReference type="InterPro" id="IPR007657">
    <property type="entry name" value="Glycosyltransferase_61"/>
</dbReference>
<evidence type="ECO:0000256" key="7">
    <source>
        <dbReference type="ARBA" id="ARBA00023180"/>
    </source>
</evidence>
<organism evidence="11 12">
    <name type="scientific">Linum trigynum</name>
    <dbReference type="NCBI Taxonomy" id="586398"/>
    <lineage>
        <taxon>Eukaryota</taxon>
        <taxon>Viridiplantae</taxon>
        <taxon>Streptophyta</taxon>
        <taxon>Embryophyta</taxon>
        <taxon>Tracheophyta</taxon>
        <taxon>Spermatophyta</taxon>
        <taxon>Magnoliopsida</taxon>
        <taxon>eudicotyledons</taxon>
        <taxon>Gunneridae</taxon>
        <taxon>Pentapetalae</taxon>
        <taxon>rosids</taxon>
        <taxon>fabids</taxon>
        <taxon>Malpighiales</taxon>
        <taxon>Linaceae</taxon>
        <taxon>Linum</taxon>
    </lineage>
</organism>
<comment type="subcellular location">
    <subcellularLocation>
        <location evidence="1">Golgi apparatus membrane</location>
        <topology evidence="1">Single-pass type II membrane protein</topology>
    </subcellularLocation>
</comment>
<keyword evidence="6 9" id="KW-0472">Membrane</keyword>
<evidence type="ECO:0000256" key="3">
    <source>
        <dbReference type="ARBA" id="ARBA00022679"/>
    </source>
</evidence>
<dbReference type="AlphaFoldDB" id="A0AAV2C9Q9"/>
<dbReference type="Pfam" id="PF04577">
    <property type="entry name" value="Glyco_transf_61"/>
    <property type="match status" value="1"/>
</dbReference>
<evidence type="ECO:0000259" key="10">
    <source>
        <dbReference type="Pfam" id="PF04577"/>
    </source>
</evidence>
<keyword evidence="5 9" id="KW-1133">Transmembrane helix</keyword>
<evidence type="ECO:0000256" key="2">
    <source>
        <dbReference type="ARBA" id="ARBA00022676"/>
    </source>
</evidence>
<dbReference type="Proteomes" id="UP001497516">
    <property type="component" value="Chromosome 1"/>
</dbReference>
<keyword evidence="3" id="KW-0808">Transferase</keyword>
<keyword evidence="7" id="KW-0325">Glycoprotein</keyword>
<dbReference type="PANTHER" id="PTHR20961">
    <property type="entry name" value="GLYCOSYLTRANSFERASE"/>
    <property type="match status" value="1"/>
</dbReference>
<evidence type="ECO:0000313" key="11">
    <source>
        <dbReference type="EMBL" id="CAL1352626.1"/>
    </source>
</evidence>
<evidence type="ECO:0000256" key="6">
    <source>
        <dbReference type="ARBA" id="ARBA00023136"/>
    </source>
</evidence>